<evidence type="ECO:0000256" key="1">
    <source>
        <dbReference type="ARBA" id="ARBA00004651"/>
    </source>
</evidence>
<reference evidence="7 8" key="1">
    <citation type="submission" date="2022-04" db="EMBL/GenBank/DDBJ databases">
        <title>Genome draft of Actinomadura sp. ATCC 31491.</title>
        <authorList>
            <person name="Shi X."/>
            <person name="Du Y."/>
        </authorList>
    </citation>
    <scope>NUCLEOTIDE SEQUENCE [LARGE SCALE GENOMIC DNA]</scope>
    <source>
        <strain evidence="7 8">ATCC 31491</strain>
    </source>
</reference>
<keyword evidence="3 5" id="KW-1133">Transmembrane helix</keyword>
<gene>
    <name evidence="7" type="ORF">MF672_011030</name>
</gene>
<feature type="transmembrane region" description="Helical" evidence="5">
    <location>
        <begin position="295"/>
        <end position="314"/>
    </location>
</feature>
<feature type="transmembrane region" description="Helical" evidence="5">
    <location>
        <begin position="321"/>
        <end position="341"/>
    </location>
</feature>
<feature type="transmembrane region" description="Helical" evidence="5">
    <location>
        <begin position="220"/>
        <end position="240"/>
    </location>
</feature>
<evidence type="ECO:0000256" key="5">
    <source>
        <dbReference type="SAM" id="Phobius"/>
    </source>
</evidence>
<accession>A0ABT0FQY5</accession>
<dbReference type="SUPFAM" id="SSF103473">
    <property type="entry name" value="MFS general substrate transporter"/>
    <property type="match status" value="2"/>
</dbReference>
<dbReference type="Pfam" id="PF07690">
    <property type="entry name" value="MFS_1"/>
    <property type="match status" value="1"/>
</dbReference>
<dbReference type="InterPro" id="IPR036259">
    <property type="entry name" value="MFS_trans_sf"/>
</dbReference>
<dbReference type="PROSITE" id="PS50850">
    <property type="entry name" value="MFS"/>
    <property type="match status" value="1"/>
</dbReference>
<dbReference type="RefSeq" id="WP_242382020.1">
    <property type="nucleotide sequence ID" value="NZ_JAKRKC020000001.1"/>
</dbReference>
<dbReference type="InterPro" id="IPR020846">
    <property type="entry name" value="MFS_dom"/>
</dbReference>
<feature type="transmembrane region" description="Helical" evidence="5">
    <location>
        <begin position="193"/>
        <end position="214"/>
    </location>
</feature>
<dbReference type="Proteomes" id="UP001317259">
    <property type="component" value="Unassembled WGS sequence"/>
</dbReference>
<feature type="transmembrane region" description="Helical" evidence="5">
    <location>
        <begin position="7"/>
        <end position="25"/>
    </location>
</feature>
<feature type="transmembrane region" description="Helical" evidence="5">
    <location>
        <begin position="424"/>
        <end position="445"/>
    </location>
</feature>
<keyword evidence="4 5" id="KW-0472">Membrane</keyword>
<feature type="transmembrane region" description="Helical" evidence="5">
    <location>
        <begin position="37"/>
        <end position="57"/>
    </location>
</feature>
<evidence type="ECO:0000256" key="2">
    <source>
        <dbReference type="ARBA" id="ARBA00022692"/>
    </source>
</evidence>
<keyword evidence="2 5" id="KW-0812">Transmembrane</keyword>
<proteinExistence type="predicted"/>
<feature type="domain" description="Major facilitator superfamily (MFS) profile" evidence="6">
    <location>
        <begin position="3"/>
        <end position="450"/>
    </location>
</feature>
<name>A0ABT0FQY5_9ACTN</name>
<protein>
    <submittedName>
        <fullName evidence="7">MFS transporter</fullName>
    </submittedName>
</protein>
<evidence type="ECO:0000313" key="8">
    <source>
        <dbReference type="Proteomes" id="UP001317259"/>
    </source>
</evidence>
<feature type="transmembrane region" description="Helical" evidence="5">
    <location>
        <begin position="157"/>
        <end position="181"/>
    </location>
</feature>
<keyword evidence="8" id="KW-1185">Reference proteome</keyword>
<dbReference type="PANTHER" id="PTHR42718">
    <property type="entry name" value="MAJOR FACILITATOR SUPERFAMILY MULTIDRUG TRANSPORTER MFSC"/>
    <property type="match status" value="1"/>
</dbReference>
<feature type="transmembrane region" description="Helical" evidence="5">
    <location>
        <begin position="69"/>
        <end position="92"/>
    </location>
</feature>
<feature type="transmembrane region" description="Helical" evidence="5">
    <location>
        <begin position="98"/>
        <end position="118"/>
    </location>
</feature>
<evidence type="ECO:0000313" key="7">
    <source>
        <dbReference type="EMBL" id="MCK2214321.1"/>
    </source>
</evidence>
<feature type="transmembrane region" description="Helical" evidence="5">
    <location>
        <begin position="261"/>
        <end position="289"/>
    </location>
</feature>
<dbReference type="Gene3D" id="1.20.1250.20">
    <property type="entry name" value="MFS general substrate transporter like domains"/>
    <property type="match status" value="2"/>
</dbReference>
<evidence type="ECO:0000256" key="4">
    <source>
        <dbReference type="ARBA" id="ARBA00023136"/>
    </source>
</evidence>
<organism evidence="7 8">
    <name type="scientific">Actinomadura luzonensis</name>
    <dbReference type="NCBI Taxonomy" id="2805427"/>
    <lineage>
        <taxon>Bacteria</taxon>
        <taxon>Bacillati</taxon>
        <taxon>Actinomycetota</taxon>
        <taxon>Actinomycetes</taxon>
        <taxon>Streptosporangiales</taxon>
        <taxon>Thermomonosporaceae</taxon>
        <taxon>Actinomadura</taxon>
    </lineage>
</organism>
<dbReference type="CDD" id="cd17321">
    <property type="entry name" value="MFS_MMR_MDR_like"/>
    <property type="match status" value="1"/>
</dbReference>
<evidence type="ECO:0000259" key="6">
    <source>
        <dbReference type="PROSITE" id="PS50850"/>
    </source>
</evidence>
<dbReference type="EMBL" id="JAKRKC020000001">
    <property type="protein sequence ID" value="MCK2214321.1"/>
    <property type="molecule type" value="Genomic_DNA"/>
</dbReference>
<feature type="transmembrane region" description="Helical" evidence="5">
    <location>
        <begin position="130"/>
        <end position="151"/>
    </location>
</feature>
<comment type="caution">
    <text evidence="7">The sequence shown here is derived from an EMBL/GenBank/DDBJ whole genome shotgun (WGS) entry which is preliminary data.</text>
</comment>
<sequence>MLALPVVLVAVYLTTLDFFVANLALPSIRAELGAGEAAVQLVIAGYGTAYAAGLIVAGRLGDLYGHRRIFVIGLVLFTAASGLCGLAPGTAALVPARVAQGVAAALLAPQVLVLLGVLRQGAARERAFGWYGTTVGVAGVGGQAIGGLLVAADPMGLGWRACFLVNVPIGIAAAVLAVRVLPRVPATGDRRDLDRAGAALVAGGLVAVVLPLAAGREQGWPWWTWACLGAAAPLLAAFARRQRALAGRGRTPLLDLRVFEASGFAAGLVAVGLLFGTSAGLSFVMALYLQDGLGLGPLAAGCVTTALNAGFFVASFRAHRVPRVAGGLTLVGGLVLLASLAGRDAASAGSAGWGTAAAVAGALAVAGAGMGLLMSPLLASVVPRGRGGAAAGVLGTVQEAGGVIGGTLAGAAFFGALGDGWGDAAASGIGVSVVMALGVLGHCVIRARRRLDDSRESEELAVPAA</sequence>
<comment type="subcellular location">
    <subcellularLocation>
        <location evidence="1">Cell membrane</location>
        <topology evidence="1">Multi-pass membrane protein</topology>
    </subcellularLocation>
</comment>
<dbReference type="PRINTS" id="PR01036">
    <property type="entry name" value="TCRTETB"/>
</dbReference>
<feature type="transmembrane region" description="Helical" evidence="5">
    <location>
        <begin position="400"/>
        <end position="418"/>
    </location>
</feature>
<dbReference type="InterPro" id="IPR011701">
    <property type="entry name" value="MFS"/>
</dbReference>
<evidence type="ECO:0000256" key="3">
    <source>
        <dbReference type="ARBA" id="ARBA00022989"/>
    </source>
</evidence>
<feature type="transmembrane region" description="Helical" evidence="5">
    <location>
        <begin position="353"/>
        <end position="379"/>
    </location>
</feature>
<dbReference type="PANTHER" id="PTHR42718:SF39">
    <property type="entry name" value="ACTINORHODIN TRANSPORTER-RELATED"/>
    <property type="match status" value="1"/>
</dbReference>